<evidence type="ECO:0000313" key="1">
    <source>
        <dbReference type="EMBL" id="SVE18060.1"/>
    </source>
</evidence>
<gene>
    <name evidence="1" type="ORF">METZ01_LOCUS470914</name>
</gene>
<dbReference type="AlphaFoldDB" id="A0A383BE33"/>
<accession>A0A383BE33</accession>
<name>A0A383BE33_9ZZZZ</name>
<organism evidence="1">
    <name type="scientific">marine metagenome</name>
    <dbReference type="NCBI Taxonomy" id="408172"/>
    <lineage>
        <taxon>unclassified sequences</taxon>
        <taxon>metagenomes</taxon>
        <taxon>ecological metagenomes</taxon>
    </lineage>
</organism>
<reference evidence="1" key="1">
    <citation type="submission" date="2018-05" db="EMBL/GenBank/DDBJ databases">
        <authorList>
            <person name="Lanie J.A."/>
            <person name="Ng W.-L."/>
            <person name="Kazmierczak K.M."/>
            <person name="Andrzejewski T.M."/>
            <person name="Davidsen T.M."/>
            <person name="Wayne K.J."/>
            <person name="Tettelin H."/>
            <person name="Glass J.I."/>
            <person name="Rusch D."/>
            <person name="Podicherti R."/>
            <person name="Tsui H.-C.T."/>
            <person name="Winkler M.E."/>
        </authorList>
    </citation>
    <scope>NUCLEOTIDE SEQUENCE</scope>
</reference>
<feature type="non-terminal residue" evidence="1">
    <location>
        <position position="134"/>
    </location>
</feature>
<sequence length="134" mass="15461">MAPSPHSSRKMVYLGLLVPLLGAVAFSQGLINRQRGQLSVTYMEPIQNATPLMRFTSETLGGFRGVLSTILWMRINQMQQDGKHFEMMQLSDWITKLQPHTPRVWTDRAWNLAYNISVKEKDTNERWKWVNAGI</sequence>
<protein>
    <submittedName>
        <fullName evidence="1">Uncharacterized protein</fullName>
    </submittedName>
</protein>
<proteinExistence type="predicted"/>
<dbReference type="EMBL" id="UINC01199565">
    <property type="protein sequence ID" value="SVE18060.1"/>
    <property type="molecule type" value="Genomic_DNA"/>
</dbReference>